<dbReference type="OrthoDB" id="9675250at2759"/>
<dbReference type="InterPro" id="IPR004843">
    <property type="entry name" value="Calcineurin-like_PHP"/>
</dbReference>
<accession>A0A8K1CKE5</accession>
<dbReference type="PANTHER" id="PTHR16509:SF1">
    <property type="entry name" value="MANGANESE-DEPENDENT ADP-RIBOSE_CDP-ALCOHOL DIPHOSPHATASE"/>
    <property type="match status" value="1"/>
</dbReference>
<dbReference type="InterPro" id="IPR029052">
    <property type="entry name" value="Metallo-depent_PP-like"/>
</dbReference>
<dbReference type="Pfam" id="PF00149">
    <property type="entry name" value="Metallophos"/>
    <property type="match status" value="1"/>
</dbReference>
<sequence length="359" mass="40056">MAPQKSTSASTQGGSTGASVIAEEMTRRTPPLVSFGLISDVQYADIDDGWNYMHTAKRYYRNSLKLLRDAVDEWVQVHEAAGASSTLRFAVNLGDLIDGKNKPLQQSETALESTKAVCDGFEARVGPFHHLVGNHELYNFSQRVFDEKLRWKEATETYYDFVLADCAPKVRFVVLNPYGVSSIGREEADPVFQQARSLLLAANDNEDLNSSLGIEGLLQRYVEYNGGVDAAQLVWLEQTLERAQEAEEHVIIFTHIPLHPRSSPANCLLWNYDEVMRVINATKCVRVVFSGHIHANGYVEDEGVHYVVCNAVLECSPDETSHALVDVYEDHVVVNGYGTVRSRTLRFPDTVNAQSESKL</sequence>
<evidence type="ECO:0000259" key="1">
    <source>
        <dbReference type="Pfam" id="PF00149"/>
    </source>
</evidence>
<keyword evidence="3" id="KW-1185">Reference proteome</keyword>
<dbReference type="PANTHER" id="PTHR16509">
    <property type="match status" value="1"/>
</dbReference>
<dbReference type="AlphaFoldDB" id="A0A8K1CKE5"/>
<dbReference type="GO" id="GO:0047631">
    <property type="term" value="F:ADP-ribose diphosphatase activity"/>
    <property type="evidence" value="ECO:0007669"/>
    <property type="project" value="TreeGrafter"/>
</dbReference>
<dbReference type="EMBL" id="SPLM01000040">
    <property type="protein sequence ID" value="TMW64346.1"/>
    <property type="molecule type" value="Genomic_DNA"/>
</dbReference>
<evidence type="ECO:0000313" key="2">
    <source>
        <dbReference type="EMBL" id="TMW64346.1"/>
    </source>
</evidence>
<reference evidence="2" key="1">
    <citation type="submission" date="2019-03" db="EMBL/GenBank/DDBJ databases">
        <title>Long read genome sequence of the mycoparasitic Pythium oligandrum ATCC 38472 isolated from sugarbeet rhizosphere.</title>
        <authorList>
            <person name="Gaulin E."/>
        </authorList>
    </citation>
    <scope>NUCLEOTIDE SEQUENCE</scope>
    <source>
        <strain evidence="2">ATCC 38472_TT</strain>
    </source>
</reference>
<dbReference type="GO" id="GO:0008663">
    <property type="term" value="F:2',3'-cyclic-nucleotide 2'-phosphodiesterase activity"/>
    <property type="evidence" value="ECO:0007669"/>
    <property type="project" value="TreeGrafter"/>
</dbReference>
<evidence type="ECO:0000313" key="3">
    <source>
        <dbReference type="Proteomes" id="UP000794436"/>
    </source>
</evidence>
<name>A0A8K1CKE5_PYTOL</name>
<dbReference type="SUPFAM" id="SSF56300">
    <property type="entry name" value="Metallo-dependent phosphatases"/>
    <property type="match status" value="1"/>
</dbReference>
<dbReference type="Proteomes" id="UP000794436">
    <property type="component" value="Unassembled WGS sequence"/>
</dbReference>
<dbReference type="Gene3D" id="3.60.21.10">
    <property type="match status" value="1"/>
</dbReference>
<organism evidence="2 3">
    <name type="scientific">Pythium oligandrum</name>
    <name type="common">Mycoparasitic fungus</name>
    <dbReference type="NCBI Taxonomy" id="41045"/>
    <lineage>
        <taxon>Eukaryota</taxon>
        <taxon>Sar</taxon>
        <taxon>Stramenopiles</taxon>
        <taxon>Oomycota</taxon>
        <taxon>Peronosporomycetes</taxon>
        <taxon>Pythiales</taxon>
        <taxon>Pythiaceae</taxon>
        <taxon>Pythium</taxon>
    </lineage>
</organism>
<comment type="caution">
    <text evidence="2">The sequence shown here is derived from an EMBL/GenBank/DDBJ whole genome shotgun (WGS) entry which is preliminary data.</text>
</comment>
<gene>
    <name evidence="2" type="ORF">Poli38472_012968</name>
</gene>
<feature type="domain" description="Calcineurin-like phosphoesterase" evidence="1">
    <location>
        <begin position="36"/>
        <end position="295"/>
    </location>
</feature>
<proteinExistence type="predicted"/>
<protein>
    <recommendedName>
        <fullName evidence="1">Calcineurin-like phosphoesterase domain-containing protein</fullName>
    </recommendedName>
</protein>
<dbReference type="GO" id="GO:0047734">
    <property type="term" value="F:CDP-glycerol diphosphatase activity"/>
    <property type="evidence" value="ECO:0007669"/>
    <property type="project" value="TreeGrafter"/>
</dbReference>
<dbReference type="GO" id="GO:0030145">
    <property type="term" value="F:manganese ion binding"/>
    <property type="evidence" value="ECO:0007669"/>
    <property type="project" value="TreeGrafter"/>
</dbReference>